<comment type="caution">
    <text evidence="1">The sequence shown here is derived from an EMBL/GenBank/DDBJ whole genome shotgun (WGS) entry which is preliminary data.</text>
</comment>
<accession>A0AA39H143</accession>
<protein>
    <submittedName>
        <fullName evidence="1">Uncharacterized protein</fullName>
    </submittedName>
</protein>
<dbReference type="EMBL" id="JAUCMV010000005">
    <property type="protein sequence ID" value="KAK0397297.1"/>
    <property type="molecule type" value="Genomic_DNA"/>
</dbReference>
<name>A0AA39H143_9BILA</name>
<sequence length="205" mass="25344">MPGNNYYDNSIYKYNGGLNHDDCINHYNVPHNHIYDQYFADNNINNHHTYNYRFYHNHYYLNDNDYPNYDNTNNNYYIYVKRNNTVHSNGNHNYHDGKYHEQRCVNIDLHLHCIDFDFQHRSFDFDLHRCCIDFDFQHTYVNIDLQQYCTDFNFCFHIHVQQPSKYYSHHHSCNININNHNCRNKNHRIHYNYCVITHNDNYDKH</sequence>
<evidence type="ECO:0000313" key="1">
    <source>
        <dbReference type="EMBL" id="KAK0397297.1"/>
    </source>
</evidence>
<dbReference type="AlphaFoldDB" id="A0AA39H143"/>
<dbReference type="Proteomes" id="UP001175271">
    <property type="component" value="Unassembled WGS sequence"/>
</dbReference>
<proteinExistence type="predicted"/>
<evidence type="ECO:0000313" key="2">
    <source>
        <dbReference type="Proteomes" id="UP001175271"/>
    </source>
</evidence>
<reference evidence="1" key="1">
    <citation type="submission" date="2023-06" db="EMBL/GenBank/DDBJ databases">
        <title>Genomic analysis of the entomopathogenic nematode Steinernema hermaphroditum.</title>
        <authorList>
            <person name="Schwarz E.M."/>
            <person name="Heppert J.K."/>
            <person name="Baniya A."/>
            <person name="Schwartz H.T."/>
            <person name="Tan C.-H."/>
            <person name="Antoshechkin I."/>
            <person name="Sternberg P.W."/>
            <person name="Goodrich-Blair H."/>
            <person name="Dillman A.R."/>
        </authorList>
    </citation>
    <scope>NUCLEOTIDE SEQUENCE</scope>
    <source>
        <strain evidence="1">PS9179</strain>
        <tissue evidence="1">Whole animal</tissue>
    </source>
</reference>
<gene>
    <name evidence="1" type="ORF">QR680_002070</name>
</gene>
<organism evidence="1 2">
    <name type="scientific">Steinernema hermaphroditum</name>
    <dbReference type="NCBI Taxonomy" id="289476"/>
    <lineage>
        <taxon>Eukaryota</taxon>
        <taxon>Metazoa</taxon>
        <taxon>Ecdysozoa</taxon>
        <taxon>Nematoda</taxon>
        <taxon>Chromadorea</taxon>
        <taxon>Rhabditida</taxon>
        <taxon>Tylenchina</taxon>
        <taxon>Panagrolaimomorpha</taxon>
        <taxon>Strongyloidoidea</taxon>
        <taxon>Steinernematidae</taxon>
        <taxon>Steinernema</taxon>
    </lineage>
</organism>
<keyword evidence="2" id="KW-1185">Reference proteome</keyword>